<feature type="transmembrane region" description="Helical" evidence="6">
    <location>
        <begin position="505"/>
        <end position="529"/>
    </location>
</feature>
<feature type="transmembrane region" description="Helical" evidence="6">
    <location>
        <begin position="60"/>
        <end position="80"/>
    </location>
</feature>
<feature type="domain" description="DUF202" evidence="7">
    <location>
        <begin position="24"/>
        <end position="85"/>
    </location>
</feature>
<name>A0A4Y9XT55_9AGAM</name>
<comment type="subcellular location">
    <subcellularLocation>
        <location evidence="1">Endomembrane system</location>
        <topology evidence="1">Multi-pass membrane protein</topology>
    </subcellularLocation>
</comment>
<feature type="region of interest" description="Disordered" evidence="5">
    <location>
        <begin position="422"/>
        <end position="483"/>
    </location>
</feature>
<keyword evidence="2 6" id="KW-0812">Transmembrane</keyword>
<keyword evidence="9" id="KW-1185">Reference proteome</keyword>
<keyword evidence="4 6" id="KW-0472">Membrane</keyword>
<proteinExistence type="predicted"/>
<organism evidence="8 9">
    <name type="scientific">Dentipellis fragilis</name>
    <dbReference type="NCBI Taxonomy" id="205917"/>
    <lineage>
        <taxon>Eukaryota</taxon>
        <taxon>Fungi</taxon>
        <taxon>Dikarya</taxon>
        <taxon>Basidiomycota</taxon>
        <taxon>Agaricomycotina</taxon>
        <taxon>Agaricomycetes</taxon>
        <taxon>Russulales</taxon>
        <taxon>Hericiaceae</taxon>
        <taxon>Dentipellis</taxon>
    </lineage>
</organism>
<feature type="compositionally biased region" description="Polar residues" evidence="5">
    <location>
        <begin position="422"/>
        <end position="442"/>
    </location>
</feature>
<evidence type="ECO:0000256" key="5">
    <source>
        <dbReference type="SAM" id="MobiDB-lite"/>
    </source>
</evidence>
<feature type="compositionally biased region" description="Basic and acidic residues" evidence="5">
    <location>
        <begin position="470"/>
        <end position="483"/>
    </location>
</feature>
<dbReference type="GO" id="GO:0012505">
    <property type="term" value="C:endomembrane system"/>
    <property type="evidence" value="ECO:0007669"/>
    <property type="project" value="UniProtKB-SubCell"/>
</dbReference>
<dbReference type="EMBL" id="SEOQ01001224">
    <property type="protein sequence ID" value="TFY52952.1"/>
    <property type="molecule type" value="Genomic_DNA"/>
</dbReference>
<evidence type="ECO:0000256" key="2">
    <source>
        <dbReference type="ARBA" id="ARBA00022692"/>
    </source>
</evidence>
<dbReference type="AlphaFoldDB" id="A0A4Y9XT55"/>
<gene>
    <name evidence="8" type="ORF">EVG20_g10330</name>
</gene>
<dbReference type="STRING" id="205917.A0A4Y9XT55"/>
<dbReference type="Pfam" id="PF02656">
    <property type="entry name" value="DUF202"/>
    <property type="match status" value="1"/>
</dbReference>
<feature type="transmembrane region" description="Helical" evidence="6">
    <location>
        <begin position="33"/>
        <end position="54"/>
    </location>
</feature>
<dbReference type="Proteomes" id="UP000298327">
    <property type="component" value="Unassembled WGS sequence"/>
</dbReference>
<dbReference type="PANTHER" id="PTHR35043:SF7">
    <property type="entry name" value="TRANSCRIPTION FACTOR DOMAIN-CONTAINING PROTEIN"/>
    <property type="match status" value="1"/>
</dbReference>
<evidence type="ECO:0000256" key="3">
    <source>
        <dbReference type="ARBA" id="ARBA00022989"/>
    </source>
</evidence>
<accession>A0A4Y9XT55</accession>
<protein>
    <recommendedName>
        <fullName evidence="7">DUF202 domain-containing protein</fullName>
    </recommendedName>
</protein>
<keyword evidence="3 6" id="KW-1133">Transmembrane helix</keyword>
<evidence type="ECO:0000313" key="8">
    <source>
        <dbReference type="EMBL" id="TFY52952.1"/>
    </source>
</evidence>
<reference evidence="8 9" key="1">
    <citation type="submission" date="2019-02" db="EMBL/GenBank/DDBJ databases">
        <title>Genome sequencing of the rare red list fungi Dentipellis fragilis.</title>
        <authorList>
            <person name="Buettner E."/>
            <person name="Kellner H."/>
        </authorList>
    </citation>
    <scope>NUCLEOTIDE SEQUENCE [LARGE SCALE GENOMIC DNA]</scope>
    <source>
        <strain evidence="8 9">DSM 105465</strain>
    </source>
</reference>
<evidence type="ECO:0000256" key="1">
    <source>
        <dbReference type="ARBA" id="ARBA00004127"/>
    </source>
</evidence>
<dbReference type="InterPro" id="IPR003807">
    <property type="entry name" value="DUF202"/>
</dbReference>
<evidence type="ECO:0000256" key="4">
    <source>
        <dbReference type="ARBA" id="ARBA00023136"/>
    </source>
</evidence>
<evidence type="ECO:0000256" key="6">
    <source>
        <dbReference type="SAM" id="Phobius"/>
    </source>
</evidence>
<feature type="transmembrane region" description="Helical" evidence="6">
    <location>
        <begin position="535"/>
        <end position="556"/>
    </location>
</feature>
<evidence type="ECO:0000259" key="7">
    <source>
        <dbReference type="Pfam" id="PF02656"/>
    </source>
</evidence>
<feature type="transmembrane region" description="Helical" evidence="6">
    <location>
        <begin position="568"/>
        <end position="590"/>
    </location>
</feature>
<dbReference type="OrthoDB" id="2243669at2759"/>
<sequence length="612" mass="67405">MSTQPLLQRTAQKRIALPVRVEPKVSFANERTFLSWLHFTVILGGLAVGLLNFGDKVGKISAAMFSVVAVLIMAYALYTYHWRANSIRKGGKGPYDDRVGPFLLSSTLSSASRARIDLAYGLLHSDVTTDSLMGRDDTSDGQDACRTYIRTSNKEAHEIACSTASSYSLPHAIPQVTSTSHTISRFEASRSRSLCCGLFATTRSTFAMAPIPEMRGFVPEPSGRGTIGILLSCASTLFICIWTSLHPGVPLPPGIEPEYDPLKKKYGALFMLLVPELVLSQAIYEQIEARHIVQEVNAHFPTCSWTLTDAYFMSMDGFIYGRKALRHTEILELMQKGEIDLVLSDGPAIRDRSKADSLAKLIACLQISWLMVQCLARTIEHLPMSTLELSTVGYAFVAVLTYGVQWHKPKDICLPVILQRSRTTPKGSSNPVAEGSQSTSSLLEGDTDGGQSGERIAGEGRPGGHRHHYSKDGSWDGARPEKVSVSRRKARTALVRFSLEHNRQIGLLAWAFSSLVFGGWHCLAWGFAFPSVAELWLWRICSVICMMPGVLLAVLWAKKTSDTLETSALDIVVYVIYGVSRAALVVEMVIGLRRLPAGVFETVQWTTFIPHF</sequence>
<dbReference type="PANTHER" id="PTHR35043">
    <property type="entry name" value="TRANSCRIPTION FACTOR DOMAIN-CONTAINING PROTEIN"/>
    <property type="match status" value="1"/>
</dbReference>
<evidence type="ECO:0000313" key="9">
    <source>
        <dbReference type="Proteomes" id="UP000298327"/>
    </source>
</evidence>
<comment type="caution">
    <text evidence="8">The sequence shown here is derived from an EMBL/GenBank/DDBJ whole genome shotgun (WGS) entry which is preliminary data.</text>
</comment>